<dbReference type="InterPro" id="IPR033749">
    <property type="entry name" value="Polyprenyl_synt_CS"/>
</dbReference>
<proteinExistence type="inferred from homology"/>
<dbReference type="GeneID" id="83695685"/>
<dbReference type="SFLD" id="SFLDS00005">
    <property type="entry name" value="Isoprenoid_Synthase_Type_I"/>
    <property type="match status" value="1"/>
</dbReference>
<dbReference type="Pfam" id="PF00348">
    <property type="entry name" value="polyprenyl_synt"/>
    <property type="match status" value="1"/>
</dbReference>
<accession>A0AAJ6AGQ1</accession>
<keyword evidence="7" id="KW-0175">Coiled coil</keyword>
<evidence type="ECO:0000256" key="5">
    <source>
        <dbReference type="ARBA" id="ARBA00022842"/>
    </source>
</evidence>
<dbReference type="SFLD" id="SFLDG01017">
    <property type="entry name" value="Polyprenyl_Transferase_Like"/>
    <property type="match status" value="1"/>
</dbReference>
<dbReference type="GO" id="GO:0046872">
    <property type="term" value="F:metal ion binding"/>
    <property type="evidence" value="ECO:0007669"/>
    <property type="project" value="UniProtKB-KW"/>
</dbReference>
<dbReference type="InterPro" id="IPR008949">
    <property type="entry name" value="Isoprenoid_synthase_dom_sf"/>
</dbReference>
<evidence type="ECO:0000256" key="4">
    <source>
        <dbReference type="ARBA" id="ARBA00022723"/>
    </source>
</evidence>
<name>A0AAJ6AGQ1_9MICC</name>
<dbReference type="GO" id="GO:0008299">
    <property type="term" value="P:isoprenoid biosynthetic process"/>
    <property type="evidence" value="ECO:0007669"/>
    <property type="project" value="InterPro"/>
</dbReference>
<dbReference type="SUPFAM" id="SSF48576">
    <property type="entry name" value="Terpenoid synthases"/>
    <property type="match status" value="1"/>
</dbReference>
<keyword evidence="9" id="KW-1185">Reference proteome</keyword>
<dbReference type="InterPro" id="IPR000092">
    <property type="entry name" value="Polyprenyl_synt"/>
</dbReference>
<evidence type="ECO:0000256" key="7">
    <source>
        <dbReference type="SAM" id="Coils"/>
    </source>
</evidence>
<keyword evidence="5" id="KW-0460">Magnesium</keyword>
<dbReference type="PANTHER" id="PTHR12001">
    <property type="entry name" value="GERANYLGERANYL PYROPHOSPHATE SYNTHASE"/>
    <property type="match status" value="1"/>
</dbReference>
<sequence>MTEPSIASLPAGFSVLDDYPDLLAVLVESLSAIEEELAEALRNADELAEATTRHLLDAGGKRLRPLLAVLASMLADPGVANGQVHAPSENIRSAAVALELTHLATLYHDDVMDEADMRRGVPAAHKQWNNSLAILAGDLIFARASMRMSQMSAEVIRVHAQTFESLVMGQMWETVGPRADQDRLDHYLAVIDGKTASLIATTAHIGALLGGCSSEVVAMMRNYGHNVGMAFQLADDIIDLVSPGEKSGKVPGTDLKERVPTLPTLLLRQVAAEGDQSAQQAVALIDGPLDTQEQVNQALEAIATHPVLERAWELTRVWERKALESIENLDDSPIKQALIAFAHYVVERQN</sequence>
<evidence type="ECO:0000256" key="6">
    <source>
        <dbReference type="RuleBase" id="RU004466"/>
    </source>
</evidence>
<reference evidence="8 9" key="1">
    <citation type="submission" date="2023-03" db="EMBL/GenBank/DDBJ databases">
        <title>Complete genome sequences of several Auritidibacter ignavus strains isolated from ear infections.</title>
        <authorList>
            <person name="Baehr T."/>
            <person name="Baumhoegger A.M."/>
        </authorList>
    </citation>
    <scope>NUCLEOTIDE SEQUENCE [LARGE SCALE GENOMIC DNA]</scope>
    <source>
        <strain evidence="8 9">BABAE-6</strain>
    </source>
</reference>
<evidence type="ECO:0000256" key="3">
    <source>
        <dbReference type="ARBA" id="ARBA00022679"/>
    </source>
</evidence>
<keyword evidence="4" id="KW-0479">Metal-binding</keyword>
<evidence type="ECO:0000256" key="2">
    <source>
        <dbReference type="ARBA" id="ARBA00006706"/>
    </source>
</evidence>
<gene>
    <name evidence="8" type="ORF">QDX21_12360</name>
</gene>
<evidence type="ECO:0000256" key="1">
    <source>
        <dbReference type="ARBA" id="ARBA00001946"/>
    </source>
</evidence>
<dbReference type="CDD" id="cd00685">
    <property type="entry name" value="Trans_IPPS_HT"/>
    <property type="match status" value="1"/>
</dbReference>
<comment type="cofactor">
    <cofactor evidence="1">
        <name>Mg(2+)</name>
        <dbReference type="ChEBI" id="CHEBI:18420"/>
    </cofactor>
</comment>
<comment type="similarity">
    <text evidence="2 6">Belongs to the FPP/GGPP synthase family.</text>
</comment>
<evidence type="ECO:0000313" key="9">
    <source>
        <dbReference type="Proteomes" id="UP001224674"/>
    </source>
</evidence>
<evidence type="ECO:0000313" key="8">
    <source>
        <dbReference type="EMBL" id="WGH93066.1"/>
    </source>
</evidence>
<dbReference type="Gene3D" id="1.10.600.10">
    <property type="entry name" value="Farnesyl Diphosphate Synthase"/>
    <property type="match status" value="1"/>
</dbReference>
<dbReference type="Proteomes" id="UP001224674">
    <property type="component" value="Chromosome"/>
</dbReference>
<organism evidence="8 9">
    <name type="scientific">Auritidibacter ignavus</name>
    <dbReference type="NCBI Taxonomy" id="678932"/>
    <lineage>
        <taxon>Bacteria</taxon>
        <taxon>Bacillati</taxon>
        <taxon>Actinomycetota</taxon>
        <taxon>Actinomycetes</taxon>
        <taxon>Micrococcales</taxon>
        <taxon>Micrococcaceae</taxon>
        <taxon>Auritidibacter</taxon>
    </lineage>
</organism>
<protein>
    <submittedName>
        <fullName evidence="8">Polyprenyl synthetase family protein</fullName>
    </submittedName>
</protein>
<feature type="coiled-coil region" evidence="7">
    <location>
        <begin position="23"/>
        <end position="50"/>
    </location>
</feature>
<dbReference type="PROSITE" id="PS00444">
    <property type="entry name" value="POLYPRENYL_SYNTHASE_2"/>
    <property type="match status" value="1"/>
</dbReference>
<dbReference type="EMBL" id="CP122566">
    <property type="protein sequence ID" value="WGH93066.1"/>
    <property type="molecule type" value="Genomic_DNA"/>
</dbReference>
<keyword evidence="3 6" id="KW-0808">Transferase</keyword>
<dbReference type="RefSeq" id="WP_110110245.1">
    <property type="nucleotide sequence ID" value="NZ_CP122561.1"/>
</dbReference>
<dbReference type="PANTHER" id="PTHR12001:SF69">
    <property type="entry name" value="ALL TRANS-POLYPRENYL-DIPHOSPHATE SYNTHASE PDSS1"/>
    <property type="match status" value="1"/>
</dbReference>
<dbReference type="GO" id="GO:0004659">
    <property type="term" value="F:prenyltransferase activity"/>
    <property type="evidence" value="ECO:0007669"/>
    <property type="project" value="InterPro"/>
</dbReference>
<dbReference type="AlphaFoldDB" id="A0AAJ6AGQ1"/>